<feature type="transmembrane region" description="Helical" evidence="7">
    <location>
        <begin position="309"/>
        <end position="329"/>
    </location>
</feature>
<evidence type="ECO:0000256" key="7">
    <source>
        <dbReference type="SAM" id="Phobius"/>
    </source>
</evidence>
<comment type="subcellular location">
    <subcellularLocation>
        <location evidence="1">Cell membrane</location>
        <topology evidence="1">Multi-pass membrane protein</topology>
    </subcellularLocation>
</comment>
<dbReference type="SUPFAM" id="SSF103473">
    <property type="entry name" value="MFS general substrate transporter"/>
    <property type="match status" value="1"/>
</dbReference>
<feature type="transmembrane region" description="Helical" evidence="7">
    <location>
        <begin position="257"/>
        <end position="279"/>
    </location>
</feature>
<keyword evidence="9" id="KW-1185">Reference proteome</keyword>
<feature type="transmembrane region" description="Helical" evidence="7">
    <location>
        <begin position="150"/>
        <end position="170"/>
    </location>
</feature>
<dbReference type="CDD" id="cd06173">
    <property type="entry name" value="MFS_MefA_like"/>
    <property type="match status" value="1"/>
</dbReference>
<keyword evidence="2" id="KW-0813">Transport</keyword>
<comment type="caution">
    <text evidence="8">The sequence shown here is derived from an EMBL/GenBank/DDBJ whole genome shotgun (WGS) entry which is preliminary data.</text>
</comment>
<gene>
    <name evidence="8" type="ORF">BW143_13775</name>
</gene>
<feature type="transmembrane region" description="Helical" evidence="7">
    <location>
        <begin position="214"/>
        <end position="237"/>
    </location>
</feature>
<feature type="transmembrane region" description="Helical" evidence="7">
    <location>
        <begin position="379"/>
        <end position="399"/>
    </location>
</feature>
<proteinExistence type="predicted"/>
<feature type="transmembrane region" description="Helical" evidence="7">
    <location>
        <begin position="20"/>
        <end position="38"/>
    </location>
</feature>
<evidence type="ECO:0000313" key="9">
    <source>
        <dbReference type="Proteomes" id="UP000187367"/>
    </source>
</evidence>
<evidence type="ECO:0000256" key="2">
    <source>
        <dbReference type="ARBA" id="ARBA00022448"/>
    </source>
</evidence>
<keyword evidence="6 7" id="KW-0472">Membrane</keyword>
<accession>A0A1R1RZN1</accession>
<evidence type="ECO:0000256" key="6">
    <source>
        <dbReference type="ARBA" id="ARBA00023136"/>
    </source>
</evidence>
<dbReference type="GO" id="GO:0005886">
    <property type="term" value="C:plasma membrane"/>
    <property type="evidence" value="ECO:0007669"/>
    <property type="project" value="UniProtKB-SubCell"/>
</dbReference>
<accession>A0A1R1QIP2</accession>
<feature type="transmembrane region" description="Helical" evidence="7">
    <location>
        <begin position="350"/>
        <end position="373"/>
    </location>
</feature>
<dbReference type="AlphaFoldDB" id="A0A1R1RZN1"/>
<evidence type="ECO:0000256" key="5">
    <source>
        <dbReference type="ARBA" id="ARBA00022989"/>
    </source>
</evidence>
<protein>
    <submittedName>
        <fullName evidence="8">MFS transporter</fullName>
    </submittedName>
</protein>
<evidence type="ECO:0000256" key="1">
    <source>
        <dbReference type="ARBA" id="ARBA00004651"/>
    </source>
</evidence>
<dbReference type="GO" id="GO:0022857">
    <property type="term" value="F:transmembrane transporter activity"/>
    <property type="evidence" value="ECO:0007669"/>
    <property type="project" value="InterPro"/>
</dbReference>
<feature type="transmembrane region" description="Helical" evidence="7">
    <location>
        <begin position="44"/>
        <end position="64"/>
    </location>
</feature>
<dbReference type="InterPro" id="IPR036259">
    <property type="entry name" value="MFS_trans_sf"/>
</dbReference>
<evidence type="ECO:0000256" key="4">
    <source>
        <dbReference type="ARBA" id="ARBA00022692"/>
    </source>
</evidence>
<keyword evidence="4 7" id="KW-0812">Transmembrane</keyword>
<feature type="transmembrane region" description="Helical" evidence="7">
    <location>
        <begin position="286"/>
        <end position="303"/>
    </location>
</feature>
<dbReference type="PANTHER" id="PTHR23513">
    <property type="entry name" value="INTEGRAL MEMBRANE EFFLUX PROTEIN-RELATED"/>
    <property type="match status" value="1"/>
</dbReference>
<organism evidence="8 9">
    <name type="scientific">Bacillus swezeyi</name>
    <dbReference type="NCBI Taxonomy" id="1925020"/>
    <lineage>
        <taxon>Bacteria</taxon>
        <taxon>Bacillati</taxon>
        <taxon>Bacillota</taxon>
        <taxon>Bacilli</taxon>
        <taxon>Bacillales</taxon>
        <taxon>Bacillaceae</taxon>
        <taxon>Bacillus</taxon>
    </lineage>
</organism>
<dbReference type="RefSeq" id="WP_076760655.1">
    <property type="nucleotide sequence ID" value="NZ_JARMMH010000020.1"/>
</dbReference>
<name>A0A1R1RZN1_9BACI</name>
<sequence>MNSDTTVWQRNFTFLFGSKMVKITADSFAFTSILWFLILEGKGAVGTGMLIAVTLLPQALIAPLISPLMKTKTLKFWMFSADLTRASLMLIIPIFYFNGFSPLWFIISLMLLHSATGASYDPASVSLIPQIIKRDLIQKANATIESSAQIVKLTSLMICGILIAVIGAAYTMLITFPFYIVSACLVLFIKYSLKDDSSQESKPKGTYLKKLKRGFILVRNHHILLPLAVYCIFLNLGSAPWEALSAIYLSEDLGGGSVIHSFIRVATASGAFLMGVILTKVRVNRYGLLFVTAGIVEGTAFFITGMNSLLLLLLLAAFVLGSTISAINVPEHTIIQTSVADEDQPQVFAVIRMISHVMVPLGALVSGYAAAAFGAGKVIAFGGLIEILAGIAILTFSKLSKTKRSDLLRGKEESFKM</sequence>
<keyword evidence="5 7" id="KW-1133">Transmembrane helix</keyword>
<dbReference type="InterPro" id="IPR011701">
    <property type="entry name" value="MFS"/>
</dbReference>
<dbReference type="Pfam" id="PF07690">
    <property type="entry name" value="MFS_1"/>
    <property type="match status" value="1"/>
</dbReference>
<evidence type="ECO:0000256" key="3">
    <source>
        <dbReference type="ARBA" id="ARBA00022475"/>
    </source>
</evidence>
<dbReference type="EMBL" id="MTJL01000026">
    <property type="protein sequence ID" value="OMI04521.1"/>
    <property type="molecule type" value="Genomic_DNA"/>
</dbReference>
<keyword evidence="3" id="KW-1003">Cell membrane</keyword>
<feature type="transmembrane region" description="Helical" evidence="7">
    <location>
        <begin position="76"/>
        <end position="97"/>
    </location>
</feature>
<dbReference type="Proteomes" id="UP000187367">
    <property type="component" value="Unassembled WGS sequence"/>
</dbReference>
<dbReference type="OrthoDB" id="2287060at2"/>
<dbReference type="PANTHER" id="PTHR23513:SF9">
    <property type="entry name" value="ENTEROBACTIN EXPORTER ENTS"/>
    <property type="match status" value="1"/>
</dbReference>
<evidence type="ECO:0000313" key="8">
    <source>
        <dbReference type="EMBL" id="OMI04521.1"/>
    </source>
</evidence>
<reference evidence="8 9" key="1">
    <citation type="submission" date="2017-01" db="EMBL/GenBank/DDBJ databases">
        <title>Bacillus phylogenomics.</title>
        <authorList>
            <person name="Dunlap C."/>
        </authorList>
    </citation>
    <scope>NUCLEOTIDE SEQUENCE [LARGE SCALE GENOMIC DNA]</scope>
    <source>
        <strain evidence="8 9">NRRL B-41282</strain>
    </source>
</reference>
<dbReference type="Gene3D" id="1.20.1250.20">
    <property type="entry name" value="MFS general substrate transporter like domains"/>
    <property type="match status" value="1"/>
</dbReference>